<feature type="transmembrane region" description="Helical" evidence="5">
    <location>
        <begin position="97"/>
        <end position="126"/>
    </location>
</feature>
<organism evidence="6 7">
    <name type="scientific">Bdellovibrio bacteriovorus</name>
    <dbReference type="NCBI Taxonomy" id="959"/>
    <lineage>
        <taxon>Bacteria</taxon>
        <taxon>Pseudomonadati</taxon>
        <taxon>Bdellovibrionota</taxon>
        <taxon>Bdellovibrionia</taxon>
        <taxon>Bdellovibrionales</taxon>
        <taxon>Pseudobdellovibrionaceae</taxon>
        <taxon>Bdellovibrio</taxon>
    </lineage>
</organism>
<dbReference type="SUPFAM" id="SSF161084">
    <property type="entry name" value="MAPEG domain-like"/>
    <property type="match status" value="1"/>
</dbReference>
<dbReference type="Proteomes" id="UP000075320">
    <property type="component" value="Unassembled WGS sequence"/>
</dbReference>
<dbReference type="Gene3D" id="1.20.120.550">
    <property type="entry name" value="Membrane associated eicosanoid/glutathione metabolism-like domain"/>
    <property type="match status" value="1"/>
</dbReference>
<protein>
    <recommendedName>
        <fullName evidence="8">MAPEG family protein</fullName>
    </recommendedName>
</protein>
<evidence type="ECO:0000256" key="2">
    <source>
        <dbReference type="ARBA" id="ARBA00022692"/>
    </source>
</evidence>
<dbReference type="RefSeq" id="WP_061833715.1">
    <property type="nucleotide sequence ID" value="NZ_LUKE01000001.1"/>
</dbReference>
<dbReference type="GO" id="GO:0016020">
    <property type="term" value="C:membrane"/>
    <property type="evidence" value="ECO:0007669"/>
    <property type="project" value="UniProtKB-SubCell"/>
</dbReference>
<evidence type="ECO:0000256" key="3">
    <source>
        <dbReference type="ARBA" id="ARBA00022989"/>
    </source>
</evidence>
<dbReference type="Pfam" id="PF01124">
    <property type="entry name" value="MAPEG"/>
    <property type="match status" value="1"/>
</dbReference>
<evidence type="ECO:0000313" key="6">
    <source>
        <dbReference type="EMBL" id="KYG66149.1"/>
    </source>
</evidence>
<keyword evidence="4 5" id="KW-0472">Membrane</keyword>
<feature type="transmembrane region" description="Helical" evidence="5">
    <location>
        <begin position="59"/>
        <end position="77"/>
    </location>
</feature>
<feature type="transmembrane region" description="Helical" evidence="5">
    <location>
        <begin position="6"/>
        <end position="25"/>
    </location>
</feature>
<evidence type="ECO:0008006" key="8">
    <source>
        <dbReference type="Google" id="ProtNLM"/>
    </source>
</evidence>
<dbReference type="InterPro" id="IPR023352">
    <property type="entry name" value="MAPEG-like_dom_sf"/>
</dbReference>
<dbReference type="PANTHER" id="PTHR35371:SF1">
    <property type="entry name" value="BLR7753 PROTEIN"/>
    <property type="match status" value="1"/>
</dbReference>
<accession>A0A150WPC4</accession>
<keyword evidence="3 5" id="KW-1133">Transmembrane helix</keyword>
<proteinExistence type="predicted"/>
<evidence type="ECO:0000256" key="1">
    <source>
        <dbReference type="ARBA" id="ARBA00004370"/>
    </source>
</evidence>
<comment type="caution">
    <text evidence="6">The sequence shown here is derived from an EMBL/GenBank/DDBJ whole genome shotgun (WGS) entry which is preliminary data.</text>
</comment>
<dbReference type="EMBL" id="LUKE01000001">
    <property type="protein sequence ID" value="KYG66149.1"/>
    <property type="molecule type" value="Genomic_DNA"/>
</dbReference>
<gene>
    <name evidence="6" type="ORF">AZI86_03550</name>
</gene>
<evidence type="ECO:0000256" key="5">
    <source>
        <dbReference type="SAM" id="Phobius"/>
    </source>
</evidence>
<dbReference type="PANTHER" id="PTHR35371">
    <property type="entry name" value="INNER MEMBRANE PROTEIN"/>
    <property type="match status" value="1"/>
</dbReference>
<comment type="subcellular location">
    <subcellularLocation>
        <location evidence="1">Membrane</location>
    </subcellularLocation>
</comment>
<name>A0A150WPC4_BDEBC</name>
<dbReference type="AlphaFoldDB" id="A0A150WPC4"/>
<keyword evidence="7" id="KW-1185">Reference proteome</keyword>
<sequence>MIVEIQMLIFASILGLVQLLAAAHLSTMQRGLKWNLSSRESSRPPLTGMAGRVDRSYRNFMETFPIFIVAIFAVLFLQKGTSLSYWGSQLYFYSRVLYFFVYAAGITGLRTLIWGASLIGLVMVLCSLL</sequence>
<keyword evidence="2 5" id="KW-0812">Transmembrane</keyword>
<evidence type="ECO:0000313" key="7">
    <source>
        <dbReference type="Proteomes" id="UP000075320"/>
    </source>
</evidence>
<dbReference type="InterPro" id="IPR001129">
    <property type="entry name" value="Membr-assoc_MAPEG"/>
</dbReference>
<reference evidence="6 7" key="1">
    <citation type="submission" date="2016-03" db="EMBL/GenBank/DDBJ databases">
        <authorList>
            <person name="Ploux O."/>
        </authorList>
    </citation>
    <scope>NUCLEOTIDE SEQUENCE [LARGE SCALE GENOMIC DNA]</scope>
    <source>
        <strain evidence="6 7">R0</strain>
    </source>
</reference>
<evidence type="ECO:0000256" key="4">
    <source>
        <dbReference type="ARBA" id="ARBA00023136"/>
    </source>
</evidence>
<dbReference type="OrthoDB" id="513661at2"/>